<dbReference type="PANTHER" id="PTHR23044">
    <property type="entry name" value="3'-5' EXONUCLEASE ERI1-RELATED"/>
    <property type="match status" value="1"/>
</dbReference>
<dbReference type="Pfam" id="PF00929">
    <property type="entry name" value="RNase_T"/>
    <property type="match status" value="1"/>
</dbReference>
<dbReference type="SUPFAM" id="SSF53098">
    <property type="entry name" value="Ribonuclease H-like"/>
    <property type="match status" value="1"/>
</dbReference>
<dbReference type="InterPro" id="IPR051274">
    <property type="entry name" value="3-5_Exoribonuclease"/>
</dbReference>
<gene>
    <name evidence="5" type="ORF">LCGC14_1228300</name>
</gene>
<evidence type="ECO:0000313" key="5">
    <source>
        <dbReference type="EMBL" id="KKM91468.1"/>
    </source>
</evidence>
<dbReference type="Gene3D" id="3.30.420.10">
    <property type="entry name" value="Ribonuclease H-like superfamily/Ribonuclease H"/>
    <property type="match status" value="1"/>
</dbReference>
<name>A0A0F9LDC7_9ZZZZ</name>
<dbReference type="GO" id="GO:0003676">
    <property type="term" value="F:nucleic acid binding"/>
    <property type="evidence" value="ECO:0007669"/>
    <property type="project" value="InterPro"/>
</dbReference>
<dbReference type="GO" id="GO:0000175">
    <property type="term" value="F:3'-5'-RNA exonuclease activity"/>
    <property type="evidence" value="ECO:0007669"/>
    <property type="project" value="InterPro"/>
</dbReference>
<comment type="caution">
    <text evidence="5">The sequence shown here is derived from an EMBL/GenBank/DDBJ whole genome shotgun (WGS) entry which is preliminary data.</text>
</comment>
<keyword evidence="3" id="KW-0269">Exonuclease</keyword>
<protein>
    <recommendedName>
        <fullName evidence="4">Exonuclease domain-containing protein</fullName>
    </recommendedName>
</protein>
<keyword evidence="2" id="KW-0378">Hydrolase</keyword>
<evidence type="ECO:0000259" key="4">
    <source>
        <dbReference type="SMART" id="SM00479"/>
    </source>
</evidence>
<feature type="domain" description="Exonuclease" evidence="4">
    <location>
        <begin position="1"/>
        <end position="155"/>
    </location>
</feature>
<dbReference type="InterPro" id="IPR036397">
    <property type="entry name" value="RNaseH_sf"/>
</dbReference>
<sequence length="159" mass="18574">IEIGAVLLDENYNYIKEFTQFVKPIDNPALTEYCIDLTSITQKDIDSAPLLPAAIIRLIEWMESSEDIIFCSWGDFDKNQLLKDCDRHLIEYPFDDNHINIKVRFSKIMNRTKKMGLKKALRILDIPFEGVQHRGIDDAKMIAKVFKQIMKKEEHNQSK</sequence>
<dbReference type="PANTHER" id="PTHR23044:SF61">
    <property type="entry name" value="3'-5' EXORIBONUCLEASE 1-RELATED"/>
    <property type="match status" value="1"/>
</dbReference>
<organism evidence="5">
    <name type="scientific">marine sediment metagenome</name>
    <dbReference type="NCBI Taxonomy" id="412755"/>
    <lineage>
        <taxon>unclassified sequences</taxon>
        <taxon>metagenomes</taxon>
        <taxon>ecological metagenomes</taxon>
    </lineage>
</organism>
<reference evidence="5" key="1">
    <citation type="journal article" date="2015" name="Nature">
        <title>Complex archaea that bridge the gap between prokaryotes and eukaryotes.</title>
        <authorList>
            <person name="Spang A."/>
            <person name="Saw J.H."/>
            <person name="Jorgensen S.L."/>
            <person name="Zaremba-Niedzwiedzka K."/>
            <person name="Martijn J."/>
            <person name="Lind A.E."/>
            <person name="van Eijk R."/>
            <person name="Schleper C."/>
            <person name="Guy L."/>
            <person name="Ettema T.J."/>
        </authorList>
    </citation>
    <scope>NUCLEOTIDE SEQUENCE</scope>
</reference>
<dbReference type="InterPro" id="IPR012337">
    <property type="entry name" value="RNaseH-like_sf"/>
</dbReference>
<proteinExistence type="predicted"/>
<keyword evidence="1" id="KW-0540">Nuclease</keyword>
<dbReference type="CDD" id="cd06133">
    <property type="entry name" value="ERI-1_3'hExo_like"/>
    <property type="match status" value="1"/>
</dbReference>
<dbReference type="AlphaFoldDB" id="A0A0F9LDC7"/>
<accession>A0A0F9LDC7</accession>
<feature type="non-terminal residue" evidence="5">
    <location>
        <position position="1"/>
    </location>
</feature>
<evidence type="ECO:0000256" key="2">
    <source>
        <dbReference type="ARBA" id="ARBA00022801"/>
    </source>
</evidence>
<dbReference type="InterPro" id="IPR013520">
    <property type="entry name" value="Ribonucl_H"/>
</dbReference>
<evidence type="ECO:0000256" key="3">
    <source>
        <dbReference type="ARBA" id="ARBA00022839"/>
    </source>
</evidence>
<dbReference type="EMBL" id="LAZR01006527">
    <property type="protein sequence ID" value="KKM91468.1"/>
    <property type="molecule type" value="Genomic_DNA"/>
</dbReference>
<dbReference type="InterPro" id="IPR047201">
    <property type="entry name" value="ERI-1_3'hExo-like"/>
</dbReference>
<evidence type="ECO:0000256" key="1">
    <source>
        <dbReference type="ARBA" id="ARBA00022722"/>
    </source>
</evidence>
<dbReference type="SMART" id="SM00479">
    <property type="entry name" value="EXOIII"/>
    <property type="match status" value="1"/>
</dbReference>